<dbReference type="InterPro" id="IPR010156">
    <property type="entry name" value="CRISPR-assoc_prot_Cas6"/>
</dbReference>
<dbReference type="RefSeq" id="WP_227614724.1">
    <property type="nucleotide sequence ID" value="NZ_JAJEPR010000007.1"/>
</dbReference>
<dbReference type="Gene3D" id="3.30.70.1900">
    <property type="match status" value="1"/>
</dbReference>
<reference evidence="6 7" key="1">
    <citation type="submission" date="2021-10" db="EMBL/GenBank/DDBJ databases">
        <title>Anaerobic single-cell dispensing facilitates the cultivation of human gut bacteria.</title>
        <authorList>
            <person name="Afrizal A."/>
        </authorList>
    </citation>
    <scope>NUCLEOTIDE SEQUENCE [LARGE SCALE GENOMIC DNA]</scope>
    <source>
        <strain evidence="6 7">CLA-AA-H277</strain>
    </source>
</reference>
<name>A0AAE3DRI8_9FIRM</name>
<sequence>MYADLKMELDSPILTFQQSSNLQGVIMENIQAEYAERLHENRLNPYSQCLVKENGKLVWHIKTLTEEAYENIILPMAKLNELNIKKKQLLAPIKRKNVELYDESNLIKEFYDKKCERYLEVNFLTPTAFKRDGKYMIYPDLQLIYGSLMRKYSELSAELNMIDEDTLTELTEKSEIRRYRLQTVAFPLEKVQITGFVGSICIHMGGTDTLAKYARMLLKFGEFSGIGIKTGIGMGAIKYGRREKDE</sequence>
<keyword evidence="4" id="KW-0051">Antiviral defense</keyword>
<evidence type="ECO:0000313" key="6">
    <source>
        <dbReference type="EMBL" id="MCC2189366.1"/>
    </source>
</evidence>
<dbReference type="CDD" id="cd21141">
    <property type="entry name" value="Cas6_III-like"/>
    <property type="match status" value="1"/>
</dbReference>
<dbReference type="Pfam" id="PF10040">
    <property type="entry name" value="CRISPR_Cas6"/>
    <property type="match status" value="1"/>
</dbReference>
<accession>A0AAE3DRI8</accession>
<dbReference type="InterPro" id="IPR019267">
    <property type="entry name" value="CRISPR-assoc_Cas6_C"/>
</dbReference>
<dbReference type="Proteomes" id="UP001197875">
    <property type="component" value="Unassembled WGS sequence"/>
</dbReference>
<keyword evidence="3" id="KW-0378">Hydrolase</keyword>
<evidence type="ECO:0000256" key="2">
    <source>
        <dbReference type="ARBA" id="ARBA00022759"/>
    </source>
</evidence>
<comment type="caution">
    <text evidence="6">The sequence shown here is derived from an EMBL/GenBank/DDBJ whole genome shotgun (WGS) entry which is preliminary data.</text>
</comment>
<dbReference type="AlphaFoldDB" id="A0AAE3DRI8"/>
<evidence type="ECO:0000259" key="5">
    <source>
        <dbReference type="Pfam" id="PF10040"/>
    </source>
</evidence>
<evidence type="ECO:0000256" key="4">
    <source>
        <dbReference type="ARBA" id="ARBA00023118"/>
    </source>
</evidence>
<evidence type="ECO:0000256" key="3">
    <source>
        <dbReference type="ARBA" id="ARBA00022801"/>
    </source>
</evidence>
<keyword evidence="7" id="KW-1185">Reference proteome</keyword>
<dbReference type="EMBL" id="JAJEPR010000007">
    <property type="protein sequence ID" value="MCC2189366.1"/>
    <property type="molecule type" value="Genomic_DNA"/>
</dbReference>
<dbReference type="NCBIfam" id="TIGR01877">
    <property type="entry name" value="cas_cas6"/>
    <property type="match status" value="1"/>
</dbReference>
<keyword evidence="2" id="KW-0255">Endonuclease</keyword>
<dbReference type="GO" id="GO:0051607">
    <property type="term" value="P:defense response to virus"/>
    <property type="evidence" value="ECO:0007669"/>
    <property type="project" value="UniProtKB-KW"/>
</dbReference>
<protein>
    <submittedName>
        <fullName evidence="6">CRISPR-associated endoribonuclease Cas6</fullName>
    </submittedName>
</protein>
<evidence type="ECO:0000256" key="1">
    <source>
        <dbReference type="ARBA" id="ARBA00022722"/>
    </source>
</evidence>
<feature type="domain" description="CRISPR-associated protein Cas6 C-terminal" evidence="5">
    <location>
        <begin position="121"/>
        <end position="237"/>
    </location>
</feature>
<proteinExistence type="predicted"/>
<gene>
    <name evidence="6" type="primary">cas6</name>
    <name evidence="6" type="ORF">LKD71_06005</name>
</gene>
<keyword evidence="1" id="KW-0540">Nuclease</keyword>
<organism evidence="6 7">
    <name type="scientific">Fusicatenibacter faecihominis</name>
    <dbReference type="NCBI Taxonomy" id="2881276"/>
    <lineage>
        <taxon>Bacteria</taxon>
        <taxon>Bacillati</taxon>
        <taxon>Bacillota</taxon>
        <taxon>Clostridia</taxon>
        <taxon>Lachnospirales</taxon>
        <taxon>Lachnospiraceae</taxon>
        <taxon>Fusicatenibacter</taxon>
    </lineage>
</organism>
<evidence type="ECO:0000313" key="7">
    <source>
        <dbReference type="Proteomes" id="UP001197875"/>
    </source>
</evidence>
<dbReference type="GO" id="GO:0016788">
    <property type="term" value="F:hydrolase activity, acting on ester bonds"/>
    <property type="evidence" value="ECO:0007669"/>
    <property type="project" value="InterPro"/>
</dbReference>
<dbReference type="GO" id="GO:0004519">
    <property type="term" value="F:endonuclease activity"/>
    <property type="evidence" value="ECO:0007669"/>
    <property type="project" value="UniProtKB-KW"/>
</dbReference>